<dbReference type="InParanoid" id="B8C7I3"/>
<organism evidence="3 4">
    <name type="scientific">Thalassiosira pseudonana</name>
    <name type="common">Marine diatom</name>
    <name type="synonym">Cyclotella nana</name>
    <dbReference type="NCBI Taxonomy" id="35128"/>
    <lineage>
        <taxon>Eukaryota</taxon>
        <taxon>Sar</taxon>
        <taxon>Stramenopiles</taxon>
        <taxon>Ochrophyta</taxon>
        <taxon>Bacillariophyta</taxon>
        <taxon>Coscinodiscophyceae</taxon>
        <taxon>Thalassiosirophycidae</taxon>
        <taxon>Thalassiosirales</taxon>
        <taxon>Thalassiosiraceae</taxon>
        <taxon>Thalassiosira</taxon>
    </lineage>
</organism>
<proteinExistence type="predicted"/>
<name>B8C7I3_THAPS</name>
<keyword evidence="4" id="KW-1185">Reference proteome</keyword>
<evidence type="ECO:0000313" key="3">
    <source>
        <dbReference type="EMBL" id="EED90748.1"/>
    </source>
</evidence>
<dbReference type="EMBL" id="CM000644">
    <property type="protein sequence ID" value="EED90748.1"/>
    <property type="molecule type" value="Genomic_DNA"/>
</dbReference>
<keyword evidence="2" id="KW-0812">Transmembrane</keyword>
<gene>
    <name evidence="3" type="ORF">THAPSDRAFT_7786</name>
</gene>
<dbReference type="KEGG" id="tps:THAPSDRAFT_7786"/>
<dbReference type="PaxDb" id="35128-Thaps7786"/>
<dbReference type="RefSeq" id="XP_002291897.1">
    <property type="nucleotide sequence ID" value="XM_002291861.1"/>
</dbReference>
<reference evidence="3 4" key="1">
    <citation type="journal article" date="2004" name="Science">
        <title>The genome of the diatom Thalassiosira pseudonana: ecology, evolution, and metabolism.</title>
        <authorList>
            <person name="Armbrust E.V."/>
            <person name="Berges J.A."/>
            <person name="Bowler C."/>
            <person name="Green B.R."/>
            <person name="Martinez D."/>
            <person name="Putnam N.H."/>
            <person name="Zhou S."/>
            <person name="Allen A.E."/>
            <person name="Apt K.E."/>
            <person name="Bechner M."/>
            <person name="Brzezinski M.A."/>
            <person name="Chaal B.K."/>
            <person name="Chiovitti A."/>
            <person name="Davis A.K."/>
            <person name="Demarest M.S."/>
            <person name="Detter J.C."/>
            <person name="Glavina T."/>
            <person name="Goodstein D."/>
            <person name="Hadi M.Z."/>
            <person name="Hellsten U."/>
            <person name="Hildebrand M."/>
            <person name="Jenkins B.D."/>
            <person name="Jurka J."/>
            <person name="Kapitonov V.V."/>
            <person name="Kroger N."/>
            <person name="Lau W.W."/>
            <person name="Lane T.W."/>
            <person name="Larimer F.W."/>
            <person name="Lippmeier J.C."/>
            <person name="Lucas S."/>
            <person name="Medina M."/>
            <person name="Montsant A."/>
            <person name="Obornik M."/>
            <person name="Parker M.S."/>
            <person name="Palenik B."/>
            <person name="Pazour G.J."/>
            <person name="Richardson P.M."/>
            <person name="Rynearson T.A."/>
            <person name="Saito M.A."/>
            <person name="Schwartz D.C."/>
            <person name="Thamatrakoln K."/>
            <person name="Valentin K."/>
            <person name="Vardi A."/>
            <person name="Wilkerson F.P."/>
            <person name="Rokhsar D.S."/>
        </authorList>
    </citation>
    <scope>NUCLEOTIDE SEQUENCE [LARGE SCALE GENOMIC DNA]</scope>
    <source>
        <strain evidence="3 4">CCMP1335</strain>
    </source>
</reference>
<dbReference type="OMA" id="KRIYQTH"/>
<reference evidence="3 4" key="2">
    <citation type="journal article" date="2008" name="Nature">
        <title>The Phaeodactylum genome reveals the evolutionary history of diatom genomes.</title>
        <authorList>
            <person name="Bowler C."/>
            <person name="Allen A.E."/>
            <person name="Badger J.H."/>
            <person name="Grimwood J."/>
            <person name="Jabbari K."/>
            <person name="Kuo A."/>
            <person name="Maheswari U."/>
            <person name="Martens C."/>
            <person name="Maumus F."/>
            <person name="Otillar R.P."/>
            <person name="Rayko E."/>
            <person name="Salamov A."/>
            <person name="Vandepoele K."/>
            <person name="Beszteri B."/>
            <person name="Gruber A."/>
            <person name="Heijde M."/>
            <person name="Katinka M."/>
            <person name="Mock T."/>
            <person name="Valentin K."/>
            <person name="Verret F."/>
            <person name="Berges J.A."/>
            <person name="Brownlee C."/>
            <person name="Cadoret J.P."/>
            <person name="Chiovitti A."/>
            <person name="Choi C.J."/>
            <person name="Coesel S."/>
            <person name="De Martino A."/>
            <person name="Detter J.C."/>
            <person name="Durkin C."/>
            <person name="Falciatore A."/>
            <person name="Fournet J."/>
            <person name="Haruta M."/>
            <person name="Huysman M.J."/>
            <person name="Jenkins B.D."/>
            <person name="Jiroutova K."/>
            <person name="Jorgensen R.E."/>
            <person name="Joubert Y."/>
            <person name="Kaplan A."/>
            <person name="Kroger N."/>
            <person name="Kroth P.G."/>
            <person name="La Roche J."/>
            <person name="Lindquist E."/>
            <person name="Lommer M."/>
            <person name="Martin-Jezequel V."/>
            <person name="Lopez P.J."/>
            <person name="Lucas S."/>
            <person name="Mangogna M."/>
            <person name="McGinnis K."/>
            <person name="Medlin L.K."/>
            <person name="Montsant A."/>
            <person name="Oudot-Le Secq M.P."/>
            <person name="Napoli C."/>
            <person name="Obornik M."/>
            <person name="Parker M.S."/>
            <person name="Petit J.L."/>
            <person name="Porcel B.M."/>
            <person name="Poulsen N."/>
            <person name="Robison M."/>
            <person name="Rychlewski L."/>
            <person name="Rynearson T.A."/>
            <person name="Schmutz J."/>
            <person name="Shapiro H."/>
            <person name="Siaut M."/>
            <person name="Stanley M."/>
            <person name="Sussman M.R."/>
            <person name="Taylor A.R."/>
            <person name="Vardi A."/>
            <person name="von Dassow P."/>
            <person name="Vyverman W."/>
            <person name="Willis A."/>
            <person name="Wyrwicz L.S."/>
            <person name="Rokhsar D.S."/>
            <person name="Weissenbach J."/>
            <person name="Armbrust E.V."/>
            <person name="Green B.R."/>
            <person name="Van de Peer Y."/>
            <person name="Grigoriev I.V."/>
        </authorList>
    </citation>
    <scope>NUCLEOTIDE SEQUENCE [LARGE SCALE GENOMIC DNA]</scope>
    <source>
        <strain evidence="3 4">CCMP1335</strain>
    </source>
</reference>
<feature type="region of interest" description="Disordered" evidence="1">
    <location>
        <begin position="1"/>
        <end position="31"/>
    </location>
</feature>
<feature type="transmembrane region" description="Helical" evidence="2">
    <location>
        <begin position="228"/>
        <end position="247"/>
    </location>
</feature>
<keyword evidence="2" id="KW-0472">Membrane</keyword>
<keyword evidence="2" id="KW-1133">Transmembrane helix</keyword>
<dbReference type="GeneID" id="7444948"/>
<sequence length="249" mass="29116">MSTETLTKRTRSHHNSAPNLLTKEPPRQSIKLQPYSKYPLGSWDVPPNSTASSPQSILEKHDKIDAQKYLVGQVGLENFIRNVVKPLKLQLPDSVKFNMNGCGRMQSWEDVYLAEQVYTRCLGISKRIYQTHSYTHEPNKRMVYFILEEHNERSTRILPAFDFYVLVFCYYDEARNVTNVDVQYDQLSFFLHCMGVAQWHACVMEWVVTPVAICWAKAFRATGVVNPFTFFIQLMALPLALVYWFWWCR</sequence>
<dbReference type="Proteomes" id="UP000001449">
    <property type="component" value="Chromosome 8"/>
</dbReference>
<evidence type="ECO:0000313" key="4">
    <source>
        <dbReference type="Proteomes" id="UP000001449"/>
    </source>
</evidence>
<evidence type="ECO:0000256" key="1">
    <source>
        <dbReference type="SAM" id="MobiDB-lite"/>
    </source>
</evidence>
<protein>
    <submittedName>
        <fullName evidence="3">Uncharacterized protein</fullName>
    </submittedName>
</protein>
<dbReference type="HOGENOM" id="CLU_1117672_0_0_1"/>
<dbReference type="eggNOG" id="ENOG502R381">
    <property type="taxonomic scope" value="Eukaryota"/>
</dbReference>
<dbReference type="AlphaFoldDB" id="B8C7I3"/>
<evidence type="ECO:0000256" key="2">
    <source>
        <dbReference type="SAM" id="Phobius"/>
    </source>
</evidence>
<accession>B8C7I3</accession>